<dbReference type="Proteomes" id="UP000053477">
    <property type="component" value="Unassembled WGS sequence"/>
</dbReference>
<reference evidence="2 3" key="1">
    <citation type="submission" date="2015-04" db="EMBL/GenBank/DDBJ databases">
        <title>Complete genome sequence of Schizopora paradoxa KUC8140, a cosmopolitan wood degrader in East Asia.</title>
        <authorList>
            <consortium name="DOE Joint Genome Institute"/>
            <person name="Min B."/>
            <person name="Park H."/>
            <person name="Jang Y."/>
            <person name="Kim J.-J."/>
            <person name="Kim K.H."/>
            <person name="Pangilinan J."/>
            <person name="Lipzen A."/>
            <person name="Riley R."/>
            <person name="Grigoriev I.V."/>
            <person name="Spatafora J.W."/>
            <person name="Choi I.-G."/>
        </authorList>
    </citation>
    <scope>NUCLEOTIDE SEQUENCE [LARGE SCALE GENOMIC DNA]</scope>
    <source>
        <strain evidence="2 3">KUC8140</strain>
    </source>
</reference>
<accession>A0A0H2SJL8</accession>
<dbReference type="AlphaFoldDB" id="A0A0H2SJL8"/>
<evidence type="ECO:0000256" key="1">
    <source>
        <dbReference type="SAM" id="MobiDB-lite"/>
    </source>
</evidence>
<protein>
    <submittedName>
        <fullName evidence="2">Uncharacterized protein</fullName>
    </submittedName>
</protein>
<organism evidence="2 3">
    <name type="scientific">Schizopora paradoxa</name>
    <dbReference type="NCBI Taxonomy" id="27342"/>
    <lineage>
        <taxon>Eukaryota</taxon>
        <taxon>Fungi</taxon>
        <taxon>Dikarya</taxon>
        <taxon>Basidiomycota</taxon>
        <taxon>Agaricomycotina</taxon>
        <taxon>Agaricomycetes</taxon>
        <taxon>Hymenochaetales</taxon>
        <taxon>Schizoporaceae</taxon>
        <taxon>Schizopora</taxon>
    </lineage>
</organism>
<evidence type="ECO:0000313" key="2">
    <source>
        <dbReference type="EMBL" id="KLO17321.1"/>
    </source>
</evidence>
<feature type="compositionally biased region" description="Polar residues" evidence="1">
    <location>
        <begin position="47"/>
        <end position="60"/>
    </location>
</feature>
<proteinExistence type="predicted"/>
<name>A0A0H2SJL8_9AGAM</name>
<keyword evidence="3" id="KW-1185">Reference proteome</keyword>
<dbReference type="EMBL" id="KQ085906">
    <property type="protein sequence ID" value="KLO17321.1"/>
    <property type="molecule type" value="Genomic_DNA"/>
</dbReference>
<feature type="compositionally biased region" description="Basic and acidic residues" evidence="1">
    <location>
        <begin position="82"/>
        <end position="91"/>
    </location>
</feature>
<sequence>MPTEPTIDVPPIAGGPGVHAPPAERTRFPNDDHDDHELPQLPHQVYQPESLSNRQTSQQQQERHATVDFHAPLPLTPPEIARAQHREREHQPSQITVVHVWQQPTVSELQQQSGYSMTASPEVQTQTAQPRPTPPMQSNSRPPRRRRKLKLRKPKKLVQTQAQTARPRPKLKLRKANRLSARSNGSTAPDSQWIRRLWECATPCWGVGRSRAQPYSTDFRACSAAPSLERNGETAVDRIAGFAQSAVGLNGI</sequence>
<evidence type="ECO:0000313" key="3">
    <source>
        <dbReference type="Proteomes" id="UP000053477"/>
    </source>
</evidence>
<feature type="compositionally biased region" description="Basic and acidic residues" evidence="1">
    <location>
        <begin position="22"/>
        <end position="38"/>
    </location>
</feature>
<feature type="compositionally biased region" description="Polar residues" evidence="1">
    <location>
        <begin position="109"/>
        <end position="123"/>
    </location>
</feature>
<gene>
    <name evidence="2" type="ORF">SCHPADRAFT_937185</name>
</gene>
<dbReference type="InParanoid" id="A0A0H2SJL8"/>
<feature type="compositionally biased region" description="Basic residues" evidence="1">
    <location>
        <begin position="142"/>
        <end position="156"/>
    </location>
</feature>
<feature type="region of interest" description="Disordered" evidence="1">
    <location>
        <begin position="109"/>
        <end position="170"/>
    </location>
</feature>
<feature type="region of interest" description="Disordered" evidence="1">
    <location>
        <begin position="1"/>
        <end position="93"/>
    </location>
</feature>